<organism evidence="3 4">
    <name type="scientific">Zea mays</name>
    <name type="common">Maize</name>
    <dbReference type="NCBI Taxonomy" id="4577"/>
    <lineage>
        <taxon>Eukaryota</taxon>
        <taxon>Viridiplantae</taxon>
        <taxon>Streptophyta</taxon>
        <taxon>Embryophyta</taxon>
        <taxon>Tracheophyta</taxon>
        <taxon>Spermatophyta</taxon>
        <taxon>Magnoliopsida</taxon>
        <taxon>Liliopsida</taxon>
        <taxon>Poales</taxon>
        <taxon>Poaceae</taxon>
        <taxon>PACMAD clade</taxon>
        <taxon>Panicoideae</taxon>
        <taxon>Andropogonodae</taxon>
        <taxon>Andropogoneae</taxon>
        <taxon>Tripsacinae</taxon>
        <taxon>Zea</taxon>
    </lineage>
</organism>
<proteinExistence type="predicted"/>
<reference evidence="4" key="1">
    <citation type="submission" date="2015-12" db="EMBL/GenBank/DDBJ databases">
        <title>Update maize B73 reference genome by single molecule sequencing technologies.</title>
        <authorList>
            <consortium name="Maize Genome Sequencing Project"/>
            <person name="Ware D."/>
        </authorList>
    </citation>
    <scope>NUCLEOTIDE SEQUENCE [LARGE SCALE GENOMIC DNA]</scope>
    <source>
        <strain evidence="4">cv. B73</strain>
    </source>
</reference>
<feature type="compositionally biased region" description="Low complexity" evidence="1">
    <location>
        <begin position="109"/>
        <end position="124"/>
    </location>
</feature>
<feature type="region of interest" description="Disordered" evidence="1">
    <location>
        <begin position="105"/>
        <end position="133"/>
    </location>
</feature>
<dbReference type="Proteomes" id="UP000007305">
    <property type="component" value="Chromosome 2"/>
</dbReference>
<feature type="region of interest" description="Disordered" evidence="1">
    <location>
        <begin position="146"/>
        <end position="240"/>
    </location>
</feature>
<name>A0A804MGI8_MAIZE</name>
<dbReference type="InParanoid" id="A0A804MGI8"/>
<dbReference type="AlphaFoldDB" id="A0A804MGI8"/>
<evidence type="ECO:0000313" key="4">
    <source>
        <dbReference type="Proteomes" id="UP000007305"/>
    </source>
</evidence>
<sequence length="456" mass="50311">MDQFAVFSAQFDVRLIWLYAVMAFGLKFLSGRMVCFVRVRPSPSGQRNVTGFSITCGHSRRVRILKIIKEVFDETLMVFYRADSRWRSGVEESRRPVDGHQLRADRGQPAVAGEGVVPGPVDAGEQGEAVRRGPVRAERVRRHGCGVRGGHRQRERVGDGGAGGGAGVGGAARAAVPPGHAHHLHHRRQRGAQGQRQRAQGEPPAGHAVRVPGADRGGPAGPGERHHGALAGHHGQHLPALRRRVRPRRRALPPAAPGLPVRGAVPVPHQLLPLLRVQGRPGQRAAGVRPVPARRRRGHRRQHGAQVRQHAVRPGRLGVRRHPEAGPHRRRRQGLRDRVAVQGGPRRGRRHAGVRQDVHRQPAAEDRDGAGHADEAVGARRRLRVRALQREPQARPGLRTELRLALPRRHARVRCRPAGIPSTHGLFTRHQRGGPFLRLHQPRCHCIDHSQLILRA</sequence>
<keyword evidence="2" id="KW-1133">Transmembrane helix</keyword>
<feature type="region of interest" description="Disordered" evidence="1">
    <location>
        <begin position="280"/>
        <end position="376"/>
    </location>
</feature>
<accession>A0A804MGI8</accession>
<dbReference type="Gramene" id="Zm00001eb083870_T002">
    <property type="protein sequence ID" value="Zm00001eb083870_P002"/>
    <property type="gene ID" value="Zm00001eb083870"/>
</dbReference>
<evidence type="ECO:0000256" key="1">
    <source>
        <dbReference type="SAM" id="MobiDB-lite"/>
    </source>
</evidence>
<feature type="compositionally biased region" description="Low complexity" evidence="1">
    <location>
        <begin position="191"/>
        <end position="201"/>
    </location>
</feature>
<dbReference type="EnsemblPlants" id="Zm00001eb083870_T002">
    <property type="protein sequence ID" value="Zm00001eb083870_P002"/>
    <property type="gene ID" value="Zm00001eb083870"/>
</dbReference>
<reference evidence="3" key="2">
    <citation type="submission" date="2019-07" db="EMBL/GenBank/DDBJ databases">
        <authorList>
            <person name="Seetharam A."/>
            <person name="Woodhouse M."/>
            <person name="Cannon E."/>
        </authorList>
    </citation>
    <scope>NUCLEOTIDE SEQUENCE [LARGE SCALE GENOMIC DNA]</scope>
    <source>
        <strain evidence="3">cv. B73</strain>
    </source>
</reference>
<reference evidence="3" key="3">
    <citation type="submission" date="2021-05" db="UniProtKB">
        <authorList>
            <consortium name="EnsemblPlants"/>
        </authorList>
    </citation>
    <scope>IDENTIFICATION</scope>
    <source>
        <strain evidence="3">cv. B73</strain>
    </source>
</reference>
<evidence type="ECO:0000313" key="3">
    <source>
        <dbReference type="EnsemblPlants" id="Zm00001eb083870_P002"/>
    </source>
</evidence>
<keyword evidence="4" id="KW-1185">Reference proteome</keyword>
<feature type="compositionally biased region" description="Gly residues" evidence="1">
    <location>
        <begin position="159"/>
        <end position="170"/>
    </location>
</feature>
<gene>
    <name evidence="3" type="primary">LOC100384311</name>
</gene>
<feature type="compositionally biased region" description="Basic residues" evidence="1">
    <location>
        <begin position="292"/>
        <end position="303"/>
    </location>
</feature>
<protein>
    <submittedName>
        <fullName evidence="3">Uncharacterized protein</fullName>
    </submittedName>
</protein>
<evidence type="ECO:0000256" key="2">
    <source>
        <dbReference type="SAM" id="Phobius"/>
    </source>
</evidence>
<keyword evidence="2" id="KW-0472">Membrane</keyword>
<feature type="compositionally biased region" description="Basic residues" evidence="1">
    <location>
        <begin position="180"/>
        <end position="190"/>
    </location>
</feature>
<feature type="compositionally biased region" description="Basic and acidic residues" evidence="1">
    <location>
        <begin position="354"/>
        <end position="376"/>
    </location>
</feature>
<keyword evidence="2" id="KW-0812">Transmembrane</keyword>
<feature type="transmembrane region" description="Helical" evidence="2">
    <location>
        <begin position="16"/>
        <end position="37"/>
    </location>
</feature>